<comment type="caution">
    <text evidence="3">The sequence shown here is derived from an EMBL/GenBank/DDBJ whole genome shotgun (WGS) entry which is preliminary data.</text>
</comment>
<dbReference type="Proteomes" id="UP000310158">
    <property type="component" value="Unassembled WGS sequence"/>
</dbReference>
<sequence>MRCHADYRLGYGLLLKAPVAREGKQGPVTFTRILYIPPFLLCNIFSQASALRCRGRRRSVSLVIASPLSLYPTLISTVMISRRRTAPSLVINSTNVFSTGGKSSSLSSGANKENISLSGSSRPKSSKRHHKAKAAIIGSAVNKSPRRPHLAAKRPRKRLSTSSSSTDDSSLDLDIGDTGPVGQSLSGVLFDEGRADYIESTEADARARELTESPLADISDSFLSVSGVTGNIQ</sequence>
<keyword evidence="4" id="KW-1185">Reference proteome</keyword>
<dbReference type="AlphaFoldDB" id="A0A4V3XF88"/>
<evidence type="ECO:0000256" key="2">
    <source>
        <dbReference type="SAM" id="Phobius"/>
    </source>
</evidence>
<dbReference type="EMBL" id="SGPL01000151">
    <property type="protein sequence ID" value="THH16573.1"/>
    <property type="molecule type" value="Genomic_DNA"/>
</dbReference>
<proteinExistence type="predicted"/>
<gene>
    <name evidence="3" type="ORF">EW146_g4076</name>
</gene>
<feature type="compositionally biased region" description="Polar residues" evidence="1">
    <location>
        <begin position="110"/>
        <end position="119"/>
    </location>
</feature>
<protein>
    <submittedName>
        <fullName evidence="3">Uncharacterized protein</fullName>
    </submittedName>
</protein>
<reference evidence="3 4" key="1">
    <citation type="submission" date="2019-02" db="EMBL/GenBank/DDBJ databases">
        <title>Genome sequencing of the rare red list fungi Bondarzewia mesenterica.</title>
        <authorList>
            <person name="Buettner E."/>
            <person name="Kellner H."/>
        </authorList>
    </citation>
    <scope>NUCLEOTIDE SEQUENCE [LARGE SCALE GENOMIC DNA]</scope>
    <source>
        <strain evidence="3 4">DSM 108281</strain>
    </source>
</reference>
<evidence type="ECO:0000313" key="4">
    <source>
        <dbReference type="Proteomes" id="UP000310158"/>
    </source>
</evidence>
<feature type="compositionally biased region" description="Low complexity" evidence="1">
    <location>
        <begin position="100"/>
        <end position="109"/>
    </location>
</feature>
<name>A0A4V3XF88_9AGAM</name>
<keyword evidence="2" id="KW-1133">Transmembrane helix</keyword>
<accession>A0A4V3XF88</accession>
<feature type="region of interest" description="Disordered" evidence="1">
    <location>
        <begin position="100"/>
        <end position="178"/>
    </location>
</feature>
<feature type="transmembrane region" description="Helical" evidence="2">
    <location>
        <begin position="60"/>
        <end position="80"/>
    </location>
</feature>
<evidence type="ECO:0000256" key="1">
    <source>
        <dbReference type="SAM" id="MobiDB-lite"/>
    </source>
</evidence>
<keyword evidence="2" id="KW-0472">Membrane</keyword>
<organism evidence="3 4">
    <name type="scientific">Bondarzewia mesenterica</name>
    <dbReference type="NCBI Taxonomy" id="1095465"/>
    <lineage>
        <taxon>Eukaryota</taxon>
        <taxon>Fungi</taxon>
        <taxon>Dikarya</taxon>
        <taxon>Basidiomycota</taxon>
        <taxon>Agaricomycotina</taxon>
        <taxon>Agaricomycetes</taxon>
        <taxon>Russulales</taxon>
        <taxon>Bondarzewiaceae</taxon>
        <taxon>Bondarzewia</taxon>
    </lineage>
</organism>
<evidence type="ECO:0000313" key="3">
    <source>
        <dbReference type="EMBL" id="THH16573.1"/>
    </source>
</evidence>
<feature type="compositionally biased region" description="Basic residues" evidence="1">
    <location>
        <begin position="124"/>
        <end position="133"/>
    </location>
</feature>
<feature type="compositionally biased region" description="Basic residues" evidence="1">
    <location>
        <begin position="144"/>
        <end position="159"/>
    </location>
</feature>
<keyword evidence="2" id="KW-0812">Transmembrane</keyword>